<reference evidence="2 3" key="1">
    <citation type="submission" date="2018-05" db="EMBL/GenBank/DDBJ databases">
        <title>Genomic Encyclopedia of Type Strains, Phase IV (KMG-IV): sequencing the most valuable type-strain genomes for metagenomic binning, comparative biology and taxonomic classification.</title>
        <authorList>
            <person name="Goeker M."/>
        </authorList>
    </citation>
    <scope>NUCLEOTIDE SEQUENCE [LARGE SCALE GENOMIC DNA]</scope>
    <source>
        <strain evidence="2 3">DSM 19579</strain>
    </source>
</reference>
<protein>
    <submittedName>
        <fullName evidence="2">Type VI secretion system (T6SS) amidase immunity protein Tai4</fullName>
    </submittedName>
</protein>
<organism evidence="2 3">
    <name type="scientific">Mangrovibacter plantisponsor</name>
    <dbReference type="NCBI Taxonomy" id="451513"/>
    <lineage>
        <taxon>Bacteria</taxon>
        <taxon>Pseudomonadati</taxon>
        <taxon>Pseudomonadota</taxon>
        <taxon>Gammaproteobacteria</taxon>
        <taxon>Enterobacterales</taxon>
        <taxon>Enterobacteriaceae</taxon>
        <taxon>Mangrovibacter</taxon>
    </lineage>
</organism>
<dbReference type="Proteomes" id="UP000246744">
    <property type="component" value="Unassembled WGS sequence"/>
</dbReference>
<dbReference type="EMBL" id="QGTS01000016">
    <property type="protein sequence ID" value="PWW03047.1"/>
    <property type="molecule type" value="Genomic_DNA"/>
</dbReference>
<dbReference type="Pfam" id="PF16695">
    <property type="entry name" value="Tai4"/>
    <property type="match status" value="1"/>
</dbReference>
<dbReference type="AlphaFoldDB" id="A0A317PRL4"/>
<evidence type="ECO:0000256" key="1">
    <source>
        <dbReference type="SAM" id="SignalP"/>
    </source>
</evidence>
<comment type="caution">
    <text evidence="2">The sequence shown here is derived from an EMBL/GenBank/DDBJ whole genome shotgun (WGS) entry which is preliminary data.</text>
</comment>
<dbReference type="Gene3D" id="1.20.120.1620">
    <property type="match status" value="1"/>
</dbReference>
<dbReference type="InterPro" id="IPR032032">
    <property type="entry name" value="Tai4"/>
</dbReference>
<feature type="chain" id="PRO_5016305395" evidence="1">
    <location>
        <begin position="22"/>
        <end position="121"/>
    </location>
</feature>
<keyword evidence="1" id="KW-0732">Signal</keyword>
<gene>
    <name evidence="2" type="ORF">DES37_11617</name>
</gene>
<evidence type="ECO:0000313" key="2">
    <source>
        <dbReference type="EMBL" id="PWW03047.1"/>
    </source>
</evidence>
<proteinExistence type="predicted"/>
<accession>A0A317PRL4</accession>
<dbReference type="OrthoDB" id="6563623at2"/>
<sequence length="121" mass="13289">MAVKIGKLFLLSLLLSAPAIARVDYSPEVYLKNYALSACLAMGYSSQEVKNDASAAARGYLEFGDYSLSAHTAVRELAKEYLKKDYPNKAGVSMIAAKCIDLYHSKELSDIILKYKGVQDN</sequence>
<evidence type="ECO:0000313" key="3">
    <source>
        <dbReference type="Proteomes" id="UP000246744"/>
    </source>
</evidence>
<name>A0A317PRL4_9ENTR</name>
<feature type="signal peptide" evidence="1">
    <location>
        <begin position="1"/>
        <end position="21"/>
    </location>
</feature>
<keyword evidence="3" id="KW-1185">Reference proteome</keyword>
<dbReference type="RefSeq" id="WP_110027761.1">
    <property type="nucleotide sequence ID" value="NZ_QGTS01000016.1"/>
</dbReference>
<dbReference type="InterPro" id="IPR038314">
    <property type="entry name" value="T6SS_sf"/>
</dbReference>